<gene>
    <name evidence="2" type="ORF">UFOPK3564_00462</name>
</gene>
<evidence type="ECO:0000313" key="2">
    <source>
        <dbReference type="EMBL" id="CAB4898983.1"/>
    </source>
</evidence>
<dbReference type="EMBL" id="CAFBMK010000015">
    <property type="protein sequence ID" value="CAB4898983.1"/>
    <property type="molecule type" value="Genomic_DNA"/>
</dbReference>
<dbReference type="Pfam" id="PF10057">
    <property type="entry name" value="MpsC"/>
    <property type="match status" value="1"/>
</dbReference>
<dbReference type="InterPro" id="IPR018745">
    <property type="entry name" value="MpsC"/>
</dbReference>
<evidence type="ECO:0000259" key="1">
    <source>
        <dbReference type="Pfam" id="PF10057"/>
    </source>
</evidence>
<organism evidence="2">
    <name type="scientific">freshwater metagenome</name>
    <dbReference type="NCBI Taxonomy" id="449393"/>
    <lineage>
        <taxon>unclassified sequences</taxon>
        <taxon>metagenomes</taxon>
        <taxon>ecological metagenomes</taxon>
    </lineage>
</organism>
<proteinExistence type="predicted"/>
<protein>
    <submittedName>
        <fullName evidence="2">Unannotated protein</fullName>
    </submittedName>
</protein>
<sequence>MASDSKSRDDMRMRICDAVVGAMRDATGRGPTGARCTIDRDVVYVYLQDGLSSAERTLVERGRGAAVLTLRRTYQDAARNDMTRAVTAITGREVRAFMSADHVDPDCSVEVFVLGDRLAADAD</sequence>
<accession>A0A6J7G4K0</accession>
<feature type="domain" description="Na+-translocating membrane potential-generating system MpsC" evidence="1">
    <location>
        <begin position="11"/>
        <end position="114"/>
    </location>
</feature>
<dbReference type="AlphaFoldDB" id="A0A6J7G4K0"/>
<reference evidence="2" key="1">
    <citation type="submission" date="2020-05" db="EMBL/GenBank/DDBJ databases">
        <authorList>
            <person name="Chiriac C."/>
            <person name="Salcher M."/>
            <person name="Ghai R."/>
            <person name="Kavagutti S V."/>
        </authorList>
    </citation>
    <scope>NUCLEOTIDE SEQUENCE</scope>
</reference>
<name>A0A6J7G4K0_9ZZZZ</name>